<dbReference type="InterPro" id="IPR010869">
    <property type="entry name" value="DUF1501"/>
</dbReference>
<dbReference type="PANTHER" id="PTHR43737">
    <property type="entry name" value="BLL7424 PROTEIN"/>
    <property type="match status" value="1"/>
</dbReference>
<dbReference type="AlphaFoldDB" id="A0A4Y9T177"/>
<protein>
    <submittedName>
        <fullName evidence="2">DUF1501 domain-containing protein</fullName>
    </submittedName>
</protein>
<proteinExistence type="predicted"/>
<sequence>MTTNASRRAFLRRASALSVAGAATPWALNLAAMAEASAASAGDYKALVCVFLYGGNDYANTLVPYDSTNYTIYQQLRPTLAYSRSALAGTVLNPANVPLDRNGVAHEYALAPELGKLAPLFASGKLGILLNVGTLLQPTTKQQYTNRAVPLPPKLFSHNDQQSVWQSSSPEGAASGWGGRMGDLFESGNGNATFTCVNVSGNAVYLSGKSAVQYQVSTGGSTPINALATPLFGSSACSEALRTIITQPRTQLLESEYNRVTGRAIAANGVLTSALATGPSMSTPFPAGNRLADQLKMVARMISVAPALGAKRQVFFVSLGGFDTHDGLLTVHPGLLSSVGNALEAFYNATVELGVASKVTTFTASDFGRTLSGNNDGSDHGWGSMHFMLGGAVTGKAFYGTAPVLANNGPDDVGQGRLLPTTSVDQYAATLGKWLGISDSDLLMLLPNLANFSQRDLGFMT</sequence>
<name>A0A4Y9T177_9BURK</name>
<dbReference type="RefSeq" id="WP_135190364.1">
    <property type="nucleotide sequence ID" value="NZ_SPUM01000094.1"/>
</dbReference>
<gene>
    <name evidence="2" type="ORF">E4O92_14065</name>
</gene>
<evidence type="ECO:0000313" key="3">
    <source>
        <dbReference type="Proteomes" id="UP000297258"/>
    </source>
</evidence>
<organism evidence="2 3">
    <name type="scientific">Massilia horti</name>
    <dbReference type="NCBI Taxonomy" id="2562153"/>
    <lineage>
        <taxon>Bacteria</taxon>
        <taxon>Pseudomonadati</taxon>
        <taxon>Pseudomonadota</taxon>
        <taxon>Betaproteobacteria</taxon>
        <taxon>Burkholderiales</taxon>
        <taxon>Oxalobacteraceae</taxon>
        <taxon>Telluria group</taxon>
        <taxon>Massilia</taxon>
    </lineage>
</organism>
<keyword evidence="1" id="KW-0732">Signal</keyword>
<feature type="signal peptide" evidence="1">
    <location>
        <begin position="1"/>
        <end position="41"/>
    </location>
</feature>
<reference evidence="2 3" key="1">
    <citation type="submission" date="2019-03" db="EMBL/GenBank/DDBJ databases">
        <title>Draft genome of Massilia hortus sp. nov., a novel bacterial species of the Oxalobacteraceae family.</title>
        <authorList>
            <person name="Peta V."/>
            <person name="Raths R."/>
            <person name="Bucking H."/>
        </authorList>
    </citation>
    <scope>NUCLEOTIDE SEQUENCE [LARGE SCALE GENOMIC DNA]</scope>
    <source>
        <strain evidence="2 3">ONC3</strain>
    </source>
</reference>
<dbReference type="EMBL" id="SPUM01000094">
    <property type="protein sequence ID" value="TFW31323.1"/>
    <property type="molecule type" value="Genomic_DNA"/>
</dbReference>
<accession>A0A4Y9T177</accession>
<dbReference type="PANTHER" id="PTHR43737:SF1">
    <property type="entry name" value="DUF1501 DOMAIN-CONTAINING PROTEIN"/>
    <property type="match status" value="1"/>
</dbReference>
<dbReference type="Proteomes" id="UP000297258">
    <property type="component" value="Unassembled WGS sequence"/>
</dbReference>
<dbReference type="InterPro" id="IPR006311">
    <property type="entry name" value="TAT_signal"/>
</dbReference>
<dbReference type="PROSITE" id="PS51318">
    <property type="entry name" value="TAT"/>
    <property type="match status" value="1"/>
</dbReference>
<evidence type="ECO:0000256" key="1">
    <source>
        <dbReference type="SAM" id="SignalP"/>
    </source>
</evidence>
<dbReference type="OrthoDB" id="9779968at2"/>
<dbReference type="Pfam" id="PF07394">
    <property type="entry name" value="DUF1501"/>
    <property type="match status" value="1"/>
</dbReference>
<evidence type="ECO:0000313" key="2">
    <source>
        <dbReference type="EMBL" id="TFW31323.1"/>
    </source>
</evidence>
<feature type="chain" id="PRO_5021195201" evidence="1">
    <location>
        <begin position="42"/>
        <end position="461"/>
    </location>
</feature>
<keyword evidence="3" id="KW-1185">Reference proteome</keyword>
<comment type="caution">
    <text evidence="2">The sequence shown here is derived from an EMBL/GenBank/DDBJ whole genome shotgun (WGS) entry which is preliminary data.</text>
</comment>